<organism evidence="2 3">
    <name type="scientific">Thermodesulfatator indicus (strain DSM 15286 / JCM 11887 / CIR29812)</name>
    <dbReference type="NCBI Taxonomy" id="667014"/>
    <lineage>
        <taxon>Bacteria</taxon>
        <taxon>Pseudomonadati</taxon>
        <taxon>Thermodesulfobacteriota</taxon>
        <taxon>Thermodesulfobacteria</taxon>
        <taxon>Thermodesulfobacteriales</taxon>
        <taxon>Thermodesulfatatoraceae</taxon>
        <taxon>Thermodesulfatator</taxon>
    </lineage>
</organism>
<gene>
    <name evidence="2" type="ordered locus">Thein_1506</name>
</gene>
<dbReference type="EMBL" id="CP002683">
    <property type="protein sequence ID" value="AEH45367.1"/>
    <property type="molecule type" value="Genomic_DNA"/>
</dbReference>
<dbReference type="Proteomes" id="UP000006793">
    <property type="component" value="Chromosome"/>
</dbReference>
<dbReference type="HOGENOM" id="CLU_2995192_0_0_0"/>
<dbReference type="InterPro" id="IPR038733">
    <property type="entry name" value="Predicted_DNA_bind_prot_RHH"/>
</dbReference>
<evidence type="ECO:0000259" key="1">
    <source>
        <dbReference type="Pfam" id="PF12651"/>
    </source>
</evidence>
<evidence type="ECO:0000313" key="2">
    <source>
        <dbReference type="EMBL" id="AEH45367.1"/>
    </source>
</evidence>
<keyword evidence="3" id="KW-1185">Reference proteome</keyword>
<feature type="domain" description="Predicted DNA-binding protein ribbon-helix-helix" evidence="1">
    <location>
        <begin position="5"/>
        <end position="46"/>
    </location>
</feature>
<dbReference type="AlphaFoldDB" id="F8AAE7"/>
<dbReference type="KEGG" id="tid:Thein_1506"/>
<dbReference type="Pfam" id="PF12651">
    <property type="entry name" value="RHH_3"/>
    <property type="match status" value="1"/>
</dbReference>
<dbReference type="RefSeq" id="WP_013908109.1">
    <property type="nucleotide sequence ID" value="NC_015681.1"/>
</dbReference>
<accession>F8AAE7</accession>
<dbReference type="InParanoid" id="F8AAE7"/>
<proteinExistence type="predicted"/>
<dbReference type="PaxDb" id="667014-Thein_1506"/>
<dbReference type="OrthoDB" id="1931783at2"/>
<evidence type="ECO:0000313" key="3">
    <source>
        <dbReference type="Proteomes" id="UP000006793"/>
    </source>
</evidence>
<sequence>MGKDRRPFSTKLDRKLLKEIRHLSVELERPLNDLLEEAMRDLLRKYGREVAEEKNEA</sequence>
<protein>
    <recommendedName>
        <fullName evidence="1">Predicted DNA-binding protein ribbon-helix-helix domain-containing protein</fullName>
    </recommendedName>
</protein>
<name>F8AAE7_THEID</name>
<reference evidence="3" key="1">
    <citation type="submission" date="2011-04" db="EMBL/GenBank/DDBJ databases">
        <title>The complete genome of Thermodesulfatator indicus DSM 15286.</title>
        <authorList>
            <person name="Lucas S."/>
            <person name="Copeland A."/>
            <person name="Lapidus A."/>
            <person name="Bruce D."/>
            <person name="Goodwin L."/>
            <person name="Pitluck S."/>
            <person name="Peters L."/>
            <person name="Kyrpides N."/>
            <person name="Mavromatis K."/>
            <person name="Pagani I."/>
            <person name="Ivanova N."/>
            <person name="Saunders L."/>
            <person name="Detter J.C."/>
            <person name="Tapia R."/>
            <person name="Han C."/>
            <person name="Land M."/>
            <person name="Hauser L."/>
            <person name="Markowitz V."/>
            <person name="Cheng J.-F."/>
            <person name="Hugenholtz P."/>
            <person name="Woyke T."/>
            <person name="Wu D."/>
            <person name="Spring S."/>
            <person name="Schroeder M."/>
            <person name="Brambilla E."/>
            <person name="Klenk H.-P."/>
            <person name="Eisen J.A."/>
        </authorList>
    </citation>
    <scope>NUCLEOTIDE SEQUENCE [LARGE SCALE GENOMIC DNA]</scope>
    <source>
        <strain evidence="3">DSM 15286 / JCM 11887 / CIR29812</strain>
    </source>
</reference>
<reference evidence="2 3" key="2">
    <citation type="journal article" date="2012" name="Stand. Genomic Sci.">
        <title>Complete genome sequence of the thermophilic sulfate-reducing ocean bacterium Thermodesulfatator indicus type strain (CIR29812(T)).</title>
        <authorList>
            <person name="Anderson I."/>
            <person name="Saunders E."/>
            <person name="Lapidus A."/>
            <person name="Nolan M."/>
            <person name="Lucas S."/>
            <person name="Tice H."/>
            <person name="Del Rio T.G."/>
            <person name="Cheng J.F."/>
            <person name="Han C."/>
            <person name="Tapia R."/>
            <person name="Goodwin L.A."/>
            <person name="Pitluck S."/>
            <person name="Liolios K."/>
            <person name="Mavromatis K."/>
            <person name="Pagani I."/>
            <person name="Ivanova N."/>
            <person name="Mikhailova N."/>
            <person name="Pati A."/>
            <person name="Chen A."/>
            <person name="Palaniappan K."/>
            <person name="Land M."/>
            <person name="Hauser L."/>
            <person name="Jeffries C.D."/>
            <person name="Chang Y.J."/>
            <person name="Brambilla E.M."/>
            <person name="Rohde M."/>
            <person name="Spring S."/>
            <person name="Goker M."/>
            <person name="Detter J.C."/>
            <person name="Woyke T."/>
            <person name="Bristow J."/>
            <person name="Eisen J.A."/>
            <person name="Markowitz V."/>
            <person name="Hugenholtz P."/>
            <person name="Kyrpides N.C."/>
            <person name="Klenk H.P."/>
        </authorList>
    </citation>
    <scope>NUCLEOTIDE SEQUENCE [LARGE SCALE GENOMIC DNA]</scope>
    <source>
        <strain evidence="3">DSM 15286 / JCM 11887 / CIR29812</strain>
    </source>
</reference>